<dbReference type="InterPro" id="IPR023214">
    <property type="entry name" value="HAD_sf"/>
</dbReference>
<protein>
    <submittedName>
        <fullName evidence="13">Metal-transporting ATPase</fullName>
    </submittedName>
</protein>
<dbReference type="InterPro" id="IPR008250">
    <property type="entry name" value="ATPase_P-typ_transduc_dom_A_sf"/>
</dbReference>
<dbReference type="NCBIfam" id="TIGR01494">
    <property type="entry name" value="ATPase_P-type"/>
    <property type="match status" value="2"/>
</dbReference>
<dbReference type="PANTHER" id="PTHR43520">
    <property type="entry name" value="ATP7, ISOFORM B"/>
    <property type="match status" value="1"/>
</dbReference>
<dbReference type="Gene3D" id="2.70.150.10">
    <property type="entry name" value="Calcium-transporting ATPase, cytoplasmic transduction domain A"/>
    <property type="match status" value="1"/>
</dbReference>
<dbReference type="InterPro" id="IPR023298">
    <property type="entry name" value="ATPase_P-typ_TM_dom_sf"/>
</dbReference>
<keyword evidence="6" id="KW-0547">Nucleotide-binding</keyword>
<keyword evidence="3" id="KW-1003">Cell membrane</keyword>
<proteinExistence type="inferred from homology"/>
<dbReference type="GO" id="GO:0043682">
    <property type="term" value="F:P-type divalent copper transporter activity"/>
    <property type="evidence" value="ECO:0007669"/>
    <property type="project" value="TreeGrafter"/>
</dbReference>
<dbReference type="SUPFAM" id="SSF56784">
    <property type="entry name" value="HAD-like"/>
    <property type="match status" value="1"/>
</dbReference>
<evidence type="ECO:0000256" key="1">
    <source>
        <dbReference type="ARBA" id="ARBA00004651"/>
    </source>
</evidence>
<evidence type="ECO:0000256" key="8">
    <source>
        <dbReference type="ARBA" id="ARBA00022967"/>
    </source>
</evidence>
<keyword evidence="4 11" id="KW-0812">Transmembrane</keyword>
<evidence type="ECO:0000259" key="12">
    <source>
        <dbReference type="PROSITE" id="PS50846"/>
    </source>
</evidence>
<feature type="domain" description="HMA" evidence="12">
    <location>
        <begin position="1"/>
        <end position="67"/>
    </location>
</feature>
<reference evidence="13 14" key="1">
    <citation type="submission" date="2018-08" db="EMBL/GenBank/DDBJ databases">
        <title>A genome reference for cultivated species of the human gut microbiota.</title>
        <authorList>
            <person name="Zou Y."/>
            <person name="Xue W."/>
            <person name="Luo G."/>
        </authorList>
    </citation>
    <scope>NUCLEOTIDE SEQUENCE [LARGE SCALE GENOMIC DNA]</scope>
    <source>
        <strain evidence="13 14">AF24-12</strain>
    </source>
</reference>
<dbReference type="GO" id="GO:0016887">
    <property type="term" value="F:ATP hydrolysis activity"/>
    <property type="evidence" value="ECO:0007669"/>
    <property type="project" value="InterPro"/>
</dbReference>
<feature type="transmembrane region" description="Helical" evidence="11">
    <location>
        <begin position="167"/>
        <end position="185"/>
    </location>
</feature>
<dbReference type="SUPFAM" id="SSF81665">
    <property type="entry name" value="Calcium ATPase, transmembrane domain M"/>
    <property type="match status" value="1"/>
</dbReference>
<dbReference type="EMBL" id="QRVA01000001">
    <property type="protein sequence ID" value="RGS19817.1"/>
    <property type="molecule type" value="Genomic_DNA"/>
</dbReference>
<dbReference type="Proteomes" id="UP000283872">
    <property type="component" value="Unassembled WGS sequence"/>
</dbReference>
<feature type="transmembrane region" description="Helical" evidence="11">
    <location>
        <begin position="90"/>
        <end position="109"/>
    </location>
</feature>
<dbReference type="Pfam" id="PF00702">
    <property type="entry name" value="Hydrolase"/>
    <property type="match status" value="1"/>
</dbReference>
<dbReference type="FunFam" id="3.30.70.100:FF:000001">
    <property type="entry name" value="ATPase copper transporting beta"/>
    <property type="match status" value="1"/>
</dbReference>
<dbReference type="InterPro" id="IPR036163">
    <property type="entry name" value="HMA_dom_sf"/>
</dbReference>
<dbReference type="FunFam" id="2.70.150.10:FF:000020">
    <property type="entry name" value="Copper-exporting P-type ATPase A"/>
    <property type="match status" value="1"/>
</dbReference>
<dbReference type="InterPro" id="IPR018303">
    <property type="entry name" value="ATPase_P-typ_P_site"/>
</dbReference>
<dbReference type="InterPro" id="IPR001757">
    <property type="entry name" value="P_typ_ATPase"/>
</dbReference>
<feature type="transmembrane region" description="Helical" evidence="11">
    <location>
        <begin position="129"/>
        <end position="146"/>
    </location>
</feature>
<dbReference type="GO" id="GO:0060003">
    <property type="term" value="P:copper ion export"/>
    <property type="evidence" value="ECO:0007669"/>
    <property type="project" value="UniProtKB-ARBA"/>
</dbReference>
<dbReference type="RefSeq" id="WP_118085522.1">
    <property type="nucleotide sequence ID" value="NZ_QRVA01000001.1"/>
</dbReference>
<comment type="similarity">
    <text evidence="2">Belongs to the cation transport ATPase (P-type) (TC 3.A.3) family. Type IB subfamily.</text>
</comment>
<comment type="subcellular location">
    <subcellularLocation>
        <location evidence="1">Cell membrane</location>
        <topology evidence="1">Multi-pass membrane protein</topology>
    </subcellularLocation>
</comment>
<dbReference type="GO" id="GO:0005524">
    <property type="term" value="F:ATP binding"/>
    <property type="evidence" value="ECO:0007669"/>
    <property type="project" value="UniProtKB-KW"/>
</dbReference>
<evidence type="ECO:0000256" key="7">
    <source>
        <dbReference type="ARBA" id="ARBA00022840"/>
    </source>
</evidence>
<evidence type="ECO:0000256" key="3">
    <source>
        <dbReference type="ARBA" id="ARBA00022475"/>
    </source>
</evidence>
<sequence length="661" mass="72296">MKKTIPVIGMACSVCSANVEKKLQSLEGINSASVSLASRTALVDYNPDIISLEDMKREISNAGYDLVIENDRSVEEINRREFTLLRRRTLVSWLFAILTMCFSMGWISLGMEQNMISDGVASAHHTSSFANQICLLLALANLLYCGKQFYVSAWKQLLHHTANMDSLVALSTLIAFLFSTFNTFFGEMVWGARGIEWHTYFDASVMIITFVLTGRCLEEKAKDSTASSIRQLMGMQPKTARLVTYEKIEGTNDYKMEEVPISTIQIGDMIEVRAGEKIPVDGVVTQAESFMTADAAYVDEAMISGEPTPAMKKAGDNVLAGTIPSQGKLRMRAKQIGENTALAHIIRMVQEAQGSKAPVQRIVDKAALIFVPAVAAIALITFIIWWLIGGNAALPQAILSAVAVLVIACPCAMGLATPTALMVGIGKAAQKQILIKDASALENLHKINALVIDKTGTLTIPNQNIDFTKQEDLDLETRETLKPHAQEAMKQLQERGIEVYMMSGDKEEAAHYWAEKAGIKHYQSKVLPGDKQALVKKLQDEGKQVAMVGDGINDTQALALANVSMAIGKGTDVAMDVAQITLMSDDLLALPEAVKLSQKTVHMIWQNLFWAFIYNIICIPLAAGALHIFGIDFQITPMWASALMAFSSVSVVLNSLRLRLA</sequence>
<keyword evidence="7" id="KW-0067">ATP-binding</keyword>
<gene>
    <name evidence="13" type="ORF">DWY11_00945</name>
</gene>
<feature type="transmembrane region" description="Helical" evidence="11">
    <location>
        <begin position="400"/>
        <end position="426"/>
    </location>
</feature>
<organism evidence="13 14">
    <name type="scientific">Segatella copri</name>
    <dbReference type="NCBI Taxonomy" id="165179"/>
    <lineage>
        <taxon>Bacteria</taxon>
        <taxon>Pseudomonadati</taxon>
        <taxon>Bacteroidota</taxon>
        <taxon>Bacteroidia</taxon>
        <taxon>Bacteroidales</taxon>
        <taxon>Prevotellaceae</taxon>
        <taxon>Segatella</taxon>
    </lineage>
</organism>
<dbReference type="PROSITE" id="PS50846">
    <property type="entry name" value="HMA_2"/>
    <property type="match status" value="1"/>
</dbReference>
<feature type="transmembrane region" description="Helical" evidence="11">
    <location>
        <begin position="637"/>
        <end position="656"/>
    </location>
</feature>
<dbReference type="PRINTS" id="PR00943">
    <property type="entry name" value="CUATPASE"/>
</dbReference>
<evidence type="ECO:0000256" key="11">
    <source>
        <dbReference type="SAM" id="Phobius"/>
    </source>
</evidence>
<keyword evidence="9 11" id="KW-1133">Transmembrane helix</keyword>
<dbReference type="GO" id="GO:0055070">
    <property type="term" value="P:copper ion homeostasis"/>
    <property type="evidence" value="ECO:0007669"/>
    <property type="project" value="TreeGrafter"/>
</dbReference>
<feature type="transmembrane region" description="Helical" evidence="11">
    <location>
        <begin position="197"/>
        <end position="217"/>
    </location>
</feature>
<dbReference type="GO" id="GO:0005507">
    <property type="term" value="F:copper ion binding"/>
    <property type="evidence" value="ECO:0007669"/>
    <property type="project" value="TreeGrafter"/>
</dbReference>
<dbReference type="InterPro" id="IPR059000">
    <property type="entry name" value="ATPase_P-type_domA"/>
</dbReference>
<dbReference type="SUPFAM" id="SSF55008">
    <property type="entry name" value="HMA, heavy metal-associated domain"/>
    <property type="match status" value="1"/>
</dbReference>
<dbReference type="Pfam" id="PF00403">
    <property type="entry name" value="HMA"/>
    <property type="match status" value="1"/>
</dbReference>
<dbReference type="InterPro" id="IPR006121">
    <property type="entry name" value="HMA_dom"/>
</dbReference>
<feature type="transmembrane region" description="Helical" evidence="11">
    <location>
        <begin position="366"/>
        <end position="388"/>
    </location>
</feature>
<dbReference type="Pfam" id="PF00122">
    <property type="entry name" value="E1-E2_ATPase"/>
    <property type="match status" value="1"/>
</dbReference>
<dbReference type="PROSITE" id="PS00154">
    <property type="entry name" value="ATPASE_E1_E2"/>
    <property type="match status" value="1"/>
</dbReference>
<evidence type="ECO:0000256" key="10">
    <source>
        <dbReference type="ARBA" id="ARBA00023136"/>
    </source>
</evidence>
<name>A0A3R5WHS7_9BACT</name>
<dbReference type="CDD" id="cd00371">
    <property type="entry name" value="HMA"/>
    <property type="match status" value="1"/>
</dbReference>
<evidence type="ECO:0000256" key="6">
    <source>
        <dbReference type="ARBA" id="ARBA00022741"/>
    </source>
</evidence>
<evidence type="ECO:0000256" key="5">
    <source>
        <dbReference type="ARBA" id="ARBA00022723"/>
    </source>
</evidence>
<evidence type="ECO:0000313" key="14">
    <source>
        <dbReference type="Proteomes" id="UP000283872"/>
    </source>
</evidence>
<evidence type="ECO:0000256" key="2">
    <source>
        <dbReference type="ARBA" id="ARBA00006024"/>
    </source>
</evidence>
<evidence type="ECO:0000313" key="13">
    <source>
        <dbReference type="EMBL" id="RGS19817.1"/>
    </source>
</evidence>
<keyword evidence="8" id="KW-1278">Translocase</keyword>
<dbReference type="InterPro" id="IPR036412">
    <property type="entry name" value="HAD-like_sf"/>
</dbReference>
<comment type="caution">
    <text evidence="13">The sequence shown here is derived from an EMBL/GenBank/DDBJ whole genome shotgun (WGS) entry which is preliminary data.</text>
</comment>
<feature type="transmembrane region" description="Helical" evidence="11">
    <location>
        <begin position="608"/>
        <end position="631"/>
    </location>
</feature>
<keyword evidence="5" id="KW-0479">Metal-binding</keyword>
<accession>A0A3R5WHS7</accession>
<evidence type="ECO:0000256" key="9">
    <source>
        <dbReference type="ARBA" id="ARBA00022989"/>
    </source>
</evidence>
<dbReference type="AlphaFoldDB" id="A0A3R5WHS7"/>
<evidence type="ECO:0000256" key="4">
    <source>
        <dbReference type="ARBA" id="ARBA00022692"/>
    </source>
</evidence>
<keyword evidence="10 11" id="KW-0472">Membrane</keyword>
<dbReference type="PANTHER" id="PTHR43520:SF8">
    <property type="entry name" value="P-TYPE CU(+) TRANSPORTER"/>
    <property type="match status" value="1"/>
</dbReference>
<dbReference type="Gene3D" id="3.40.50.1000">
    <property type="entry name" value="HAD superfamily/HAD-like"/>
    <property type="match status" value="1"/>
</dbReference>
<dbReference type="Gene3D" id="3.30.70.100">
    <property type="match status" value="1"/>
</dbReference>
<dbReference type="GO" id="GO:0005886">
    <property type="term" value="C:plasma membrane"/>
    <property type="evidence" value="ECO:0007669"/>
    <property type="project" value="UniProtKB-SubCell"/>
</dbReference>
<dbReference type="SUPFAM" id="SSF81653">
    <property type="entry name" value="Calcium ATPase, transduction domain A"/>
    <property type="match status" value="1"/>
</dbReference>